<evidence type="ECO:0000256" key="3">
    <source>
        <dbReference type="ARBA" id="ARBA00023163"/>
    </source>
</evidence>
<dbReference type="SUPFAM" id="SSF46689">
    <property type="entry name" value="Homeodomain-like"/>
    <property type="match status" value="2"/>
</dbReference>
<dbReference type="PANTHER" id="PTHR47504:SF5">
    <property type="entry name" value="RIGHT ORIGIN-BINDING PROTEIN"/>
    <property type="match status" value="1"/>
</dbReference>
<evidence type="ECO:0000313" key="5">
    <source>
        <dbReference type="EMBL" id="MCC5468181.1"/>
    </source>
</evidence>
<protein>
    <submittedName>
        <fullName evidence="5">Helix-turn-helix domain-containing protein</fullName>
    </submittedName>
</protein>
<keyword evidence="1" id="KW-0805">Transcription regulation</keyword>
<dbReference type="InterPro" id="IPR009057">
    <property type="entry name" value="Homeodomain-like_sf"/>
</dbReference>
<sequence length="284" mass="33450">MNYIEMINDAIEYIENNLNRAVSLDELAAKYYISHYHFYRIFRSLTSKTLSDYINQRRLTEAAKKIKATKKNIIDIAFDYGYESHEAFSRSFKKFFTITPIECRKLDFNIPVIEKKEIIERKFKNFHNDIIVDFRIQHLGPVELIGRRINFNQTVMSDLDKLVNLVQKFVTDVVKPQKIEHLYNVIKSEIGVNEDFSYFTGCEMKQQHIGSDFVALTVPKSDYAVFKYSADMVVIYKTVFEDIRRSLLVSGLNLNQSLIDFISMEAYDENYFNTKQFCIYIPIC</sequence>
<evidence type="ECO:0000313" key="6">
    <source>
        <dbReference type="Proteomes" id="UP001165492"/>
    </source>
</evidence>
<gene>
    <name evidence="5" type="ORF">LMF89_22855</name>
</gene>
<dbReference type="InterPro" id="IPR050959">
    <property type="entry name" value="MarA-like"/>
</dbReference>
<dbReference type="InterPro" id="IPR029441">
    <property type="entry name" value="Cass2"/>
</dbReference>
<evidence type="ECO:0000256" key="1">
    <source>
        <dbReference type="ARBA" id="ARBA00023015"/>
    </source>
</evidence>
<accession>A0ABS8HYE4</accession>
<keyword evidence="3" id="KW-0804">Transcription</keyword>
<reference evidence="5" key="1">
    <citation type="submission" date="2021-11" db="EMBL/GenBank/DDBJ databases">
        <title>Description of a new species Pelosinus isolated from the bottom sediments of Lake Baikal.</title>
        <authorList>
            <person name="Zakharyuk A."/>
        </authorList>
    </citation>
    <scope>NUCLEOTIDE SEQUENCE</scope>
    <source>
        <strain evidence="5">Bkl1</strain>
    </source>
</reference>
<evidence type="ECO:0000256" key="2">
    <source>
        <dbReference type="ARBA" id="ARBA00023125"/>
    </source>
</evidence>
<dbReference type="PROSITE" id="PS01124">
    <property type="entry name" value="HTH_ARAC_FAMILY_2"/>
    <property type="match status" value="1"/>
</dbReference>
<organism evidence="5 6">
    <name type="scientific">Pelosinus baikalensis</name>
    <dbReference type="NCBI Taxonomy" id="2892015"/>
    <lineage>
        <taxon>Bacteria</taxon>
        <taxon>Bacillati</taxon>
        <taxon>Bacillota</taxon>
        <taxon>Negativicutes</taxon>
        <taxon>Selenomonadales</taxon>
        <taxon>Sporomusaceae</taxon>
        <taxon>Pelosinus</taxon>
    </lineage>
</organism>
<feature type="domain" description="HTH araC/xylS-type" evidence="4">
    <location>
        <begin position="8"/>
        <end position="106"/>
    </location>
</feature>
<evidence type="ECO:0000259" key="4">
    <source>
        <dbReference type="PROSITE" id="PS01124"/>
    </source>
</evidence>
<dbReference type="PANTHER" id="PTHR47504">
    <property type="entry name" value="RIGHT ORIGIN-BINDING PROTEIN"/>
    <property type="match status" value="1"/>
</dbReference>
<name>A0ABS8HYE4_9FIRM</name>
<dbReference type="Proteomes" id="UP001165492">
    <property type="component" value="Unassembled WGS sequence"/>
</dbReference>
<dbReference type="EMBL" id="JAJHJB010000051">
    <property type="protein sequence ID" value="MCC5468181.1"/>
    <property type="molecule type" value="Genomic_DNA"/>
</dbReference>
<dbReference type="Gene3D" id="3.20.80.10">
    <property type="entry name" value="Regulatory factor, effector binding domain"/>
    <property type="match status" value="1"/>
</dbReference>
<dbReference type="InterPro" id="IPR011256">
    <property type="entry name" value="Reg_factor_effector_dom_sf"/>
</dbReference>
<dbReference type="Pfam" id="PF12833">
    <property type="entry name" value="HTH_18"/>
    <property type="match status" value="1"/>
</dbReference>
<dbReference type="SMART" id="SM00342">
    <property type="entry name" value="HTH_ARAC"/>
    <property type="match status" value="1"/>
</dbReference>
<keyword evidence="6" id="KW-1185">Reference proteome</keyword>
<comment type="caution">
    <text evidence="5">The sequence shown here is derived from an EMBL/GenBank/DDBJ whole genome shotgun (WGS) entry which is preliminary data.</text>
</comment>
<keyword evidence="2" id="KW-0238">DNA-binding</keyword>
<proteinExistence type="predicted"/>
<dbReference type="RefSeq" id="WP_229537065.1">
    <property type="nucleotide sequence ID" value="NZ_JAJHJB010000051.1"/>
</dbReference>
<dbReference type="Pfam" id="PF14526">
    <property type="entry name" value="Cass2"/>
    <property type="match status" value="1"/>
</dbReference>
<dbReference type="Gene3D" id="1.10.10.60">
    <property type="entry name" value="Homeodomain-like"/>
    <property type="match status" value="2"/>
</dbReference>
<dbReference type="InterPro" id="IPR018060">
    <property type="entry name" value="HTH_AraC"/>
</dbReference>